<dbReference type="AlphaFoldDB" id="A0A163EED5"/>
<protein>
    <recommendedName>
        <fullName evidence="1">VOC domain-containing protein</fullName>
    </recommendedName>
</protein>
<dbReference type="Pfam" id="PF00903">
    <property type="entry name" value="Glyoxalase"/>
    <property type="match status" value="1"/>
</dbReference>
<dbReference type="RefSeq" id="WP_063183406.1">
    <property type="nucleotide sequence ID" value="NZ_LQNT01000013.1"/>
</dbReference>
<dbReference type="PROSITE" id="PS51819">
    <property type="entry name" value="VOC"/>
    <property type="match status" value="1"/>
</dbReference>
<reference evidence="2 3" key="1">
    <citation type="submission" date="2016-01" db="EMBL/GenBank/DDBJ databases">
        <title>Whole genome sequencing of Bhargavaea cecembensis T14.</title>
        <authorList>
            <person name="Hong K.W."/>
        </authorList>
    </citation>
    <scope>NUCLEOTIDE SEQUENCE [LARGE SCALE GENOMIC DNA]</scope>
    <source>
        <strain evidence="2 3">T14</strain>
    </source>
</reference>
<proteinExistence type="predicted"/>
<dbReference type="InterPro" id="IPR037523">
    <property type="entry name" value="VOC_core"/>
</dbReference>
<evidence type="ECO:0000313" key="3">
    <source>
        <dbReference type="Proteomes" id="UP000076490"/>
    </source>
</evidence>
<dbReference type="CDD" id="cd06587">
    <property type="entry name" value="VOC"/>
    <property type="match status" value="1"/>
</dbReference>
<dbReference type="InterPro" id="IPR029068">
    <property type="entry name" value="Glyas_Bleomycin-R_OHBP_Dase"/>
</dbReference>
<name>A0A163EED5_9BACL</name>
<dbReference type="EMBL" id="LQNT01000013">
    <property type="protein sequence ID" value="KZE36347.1"/>
    <property type="molecule type" value="Genomic_DNA"/>
</dbReference>
<sequence length="136" mass="15288">MKIGGIFVPVSDLNHSADWYESHLGLRRIGEWEGGIGYALPDGSAQLALVRTKTHQGTEFLLDEKERHVFFNLLVPDARALHLQLSTRAVVTTPIKEENGMKYFDFFDLDGNTFSVVEEDPGSPFHPDYLGENPNK</sequence>
<dbReference type="Proteomes" id="UP000076490">
    <property type="component" value="Unassembled WGS sequence"/>
</dbReference>
<dbReference type="SUPFAM" id="SSF54593">
    <property type="entry name" value="Glyoxalase/Bleomycin resistance protein/Dihydroxybiphenyl dioxygenase"/>
    <property type="match status" value="1"/>
</dbReference>
<organism evidence="2 3">
    <name type="scientific">Bhargavaea cecembensis</name>
    <dbReference type="NCBI Taxonomy" id="394098"/>
    <lineage>
        <taxon>Bacteria</taxon>
        <taxon>Bacillati</taxon>
        <taxon>Bacillota</taxon>
        <taxon>Bacilli</taxon>
        <taxon>Bacillales</taxon>
        <taxon>Caryophanaceae</taxon>
        <taxon>Bhargavaea</taxon>
    </lineage>
</organism>
<dbReference type="InterPro" id="IPR004360">
    <property type="entry name" value="Glyas_Fos-R_dOase_dom"/>
</dbReference>
<dbReference type="Gene3D" id="3.10.180.10">
    <property type="entry name" value="2,3-Dihydroxybiphenyl 1,2-Dioxygenase, domain 1"/>
    <property type="match status" value="1"/>
</dbReference>
<accession>A0A163EED5</accession>
<evidence type="ECO:0000259" key="1">
    <source>
        <dbReference type="PROSITE" id="PS51819"/>
    </source>
</evidence>
<comment type="caution">
    <text evidence="2">The sequence shown here is derived from an EMBL/GenBank/DDBJ whole genome shotgun (WGS) entry which is preliminary data.</text>
</comment>
<gene>
    <name evidence="2" type="ORF">AV656_14465</name>
</gene>
<feature type="domain" description="VOC" evidence="1">
    <location>
        <begin position="2"/>
        <end position="119"/>
    </location>
</feature>
<evidence type="ECO:0000313" key="2">
    <source>
        <dbReference type="EMBL" id="KZE36347.1"/>
    </source>
</evidence>